<reference evidence="6 7" key="1">
    <citation type="journal article" date="2018" name="J. Microbiol.">
        <title>Baekduia soli gen. nov., sp. nov., a novel bacterium isolated from the soil of Baekdu Mountain and proposal of a novel family name, Baekduiaceae fam. nov.</title>
        <authorList>
            <person name="An D.S."/>
            <person name="Siddiqi M.Z."/>
            <person name="Kim K.H."/>
            <person name="Yu H.S."/>
            <person name="Im W.T."/>
        </authorList>
    </citation>
    <scope>NUCLEOTIDE SEQUENCE [LARGE SCALE GENOMIC DNA]</scope>
    <source>
        <strain evidence="6 7">BR7-21</strain>
    </source>
</reference>
<dbReference type="SUPFAM" id="SSF53474">
    <property type="entry name" value="alpha/beta-Hydrolases"/>
    <property type="match status" value="1"/>
</dbReference>
<organism evidence="6 7">
    <name type="scientific">Baekduia soli</name>
    <dbReference type="NCBI Taxonomy" id="496014"/>
    <lineage>
        <taxon>Bacteria</taxon>
        <taxon>Bacillati</taxon>
        <taxon>Actinomycetota</taxon>
        <taxon>Thermoleophilia</taxon>
        <taxon>Solirubrobacterales</taxon>
        <taxon>Baekduiaceae</taxon>
        <taxon>Baekduia</taxon>
    </lineage>
</organism>
<dbReference type="RefSeq" id="WP_146921833.1">
    <property type="nucleotide sequence ID" value="NZ_CP042430.1"/>
</dbReference>
<comment type="similarity">
    <text evidence="1">Belongs to the peptidase S33 family.</text>
</comment>
<dbReference type="InterPro" id="IPR029058">
    <property type="entry name" value="AB_hydrolase_fold"/>
</dbReference>
<evidence type="ECO:0000256" key="3">
    <source>
        <dbReference type="SAM" id="SignalP"/>
    </source>
</evidence>
<accession>A0A5B8U9X6</accession>
<evidence type="ECO:0000256" key="1">
    <source>
        <dbReference type="ARBA" id="ARBA00010088"/>
    </source>
</evidence>
<dbReference type="InterPro" id="IPR002410">
    <property type="entry name" value="Peptidase_S33"/>
</dbReference>
<dbReference type="Pfam" id="PF00561">
    <property type="entry name" value="Abhydrolase_1"/>
    <property type="match status" value="1"/>
</dbReference>
<keyword evidence="7" id="KW-1185">Reference proteome</keyword>
<dbReference type="KEGG" id="bsol:FSW04_19135"/>
<dbReference type="InterPro" id="IPR013595">
    <property type="entry name" value="Pept_S33_TAP-like_C"/>
</dbReference>
<sequence>MSYRLLHASIVLAAVLAVGVPSAAALDTGPCPGTTAFRCATVTVPLDRSGTVPGTIGLRVAVERPRDGADGFLLALSGGPGQPAVPFADSFRSSLAPALGRRRLVLVDQRGTGGSGLLVCRPLQALGTLDVVNTRTVERCARALGPSRQFYSTTDSVLDLEAVRAALGAPTVELMGVSYGTYVAAQYARRFPARTDGLILDSVVGPDGIDTYFLDTFERLPRVLAEQCARSRCRSATRDPLADLARVAARVARAPLRGTIPGLRGVPRATAVHSESELLLMIMSGDLNPFLQAALPGAIGAAARGDAAPLLRLRRIAEGPPSPASQFSAMLNVATTCADARLPYTFLTPYPDRWTAWRQGTAGVPDVAFAPFSRAGVIDTSLAHDCLRWPQGDTPAAPSADPLPDVPALLLSGRLDTRTPLENARELRALLPRAQLLTVAGTGHDVLDSDVTGCAARALRRFADGASIGTPCAGLSNAVAVLPRPARALGEYRSAPGVGGRRGRVLFAALDTVTDGQVGALQALYAGYRRLEGGGLRGGWYAASSSAVRLTLHADQLVPGVRVSGTVSAAGDRTQGVLRVDAAGTGADGLLRIGSRGVVTGTLGGRAVRYDPSTDPGTTARAGGRGPMRVALPALRPAARRAAALRARR</sequence>
<dbReference type="GO" id="GO:0004177">
    <property type="term" value="F:aminopeptidase activity"/>
    <property type="evidence" value="ECO:0007669"/>
    <property type="project" value="UniProtKB-EC"/>
</dbReference>
<gene>
    <name evidence="6" type="ORF">FSW04_19135</name>
</gene>
<evidence type="ECO:0000259" key="5">
    <source>
        <dbReference type="Pfam" id="PF08386"/>
    </source>
</evidence>
<evidence type="ECO:0000259" key="4">
    <source>
        <dbReference type="Pfam" id="PF00561"/>
    </source>
</evidence>
<proteinExistence type="inferred from homology"/>
<dbReference type="Gene3D" id="3.40.50.1820">
    <property type="entry name" value="alpha/beta hydrolase"/>
    <property type="match status" value="1"/>
</dbReference>
<dbReference type="Proteomes" id="UP000321805">
    <property type="component" value="Chromosome"/>
</dbReference>
<dbReference type="Pfam" id="PF08386">
    <property type="entry name" value="Abhydrolase_4"/>
    <property type="match status" value="1"/>
</dbReference>
<dbReference type="PRINTS" id="PR00793">
    <property type="entry name" value="PROAMNOPTASE"/>
</dbReference>
<dbReference type="AlphaFoldDB" id="A0A5B8U9X6"/>
<keyword evidence="2 6" id="KW-0378">Hydrolase</keyword>
<dbReference type="PANTHER" id="PTHR43248:SF25">
    <property type="entry name" value="AB HYDROLASE-1 DOMAIN-CONTAINING PROTEIN-RELATED"/>
    <property type="match status" value="1"/>
</dbReference>
<dbReference type="GO" id="GO:0006508">
    <property type="term" value="P:proteolysis"/>
    <property type="evidence" value="ECO:0007669"/>
    <property type="project" value="InterPro"/>
</dbReference>
<dbReference type="EMBL" id="CP042430">
    <property type="protein sequence ID" value="QEC49472.1"/>
    <property type="molecule type" value="Genomic_DNA"/>
</dbReference>
<feature type="chain" id="PRO_5022849170" evidence="3">
    <location>
        <begin position="24"/>
        <end position="649"/>
    </location>
</feature>
<dbReference type="PANTHER" id="PTHR43248">
    <property type="entry name" value="2-SUCCINYL-6-HYDROXY-2,4-CYCLOHEXADIENE-1-CARBOXYLATE SYNTHASE"/>
    <property type="match status" value="1"/>
</dbReference>
<feature type="domain" description="Peptidase S33 tripeptidyl aminopeptidase-like C-terminal" evidence="5">
    <location>
        <begin position="383"/>
        <end position="462"/>
    </location>
</feature>
<evidence type="ECO:0000313" key="7">
    <source>
        <dbReference type="Proteomes" id="UP000321805"/>
    </source>
</evidence>
<feature type="domain" description="AB hydrolase-1" evidence="4">
    <location>
        <begin position="75"/>
        <end position="203"/>
    </location>
</feature>
<name>A0A5B8U9X6_9ACTN</name>
<protein>
    <submittedName>
        <fullName evidence="6">Alpha/beta fold hydrolase</fullName>
    </submittedName>
</protein>
<evidence type="ECO:0000313" key="6">
    <source>
        <dbReference type="EMBL" id="QEC49472.1"/>
    </source>
</evidence>
<evidence type="ECO:0000256" key="2">
    <source>
        <dbReference type="ARBA" id="ARBA00022801"/>
    </source>
</evidence>
<keyword evidence="3" id="KW-0732">Signal</keyword>
<dbReference type="InterPro" id="IPR000073">
    <property type="entry name" value="AB_hydrolase_1"/>
</dbReference>
<feature type="signal peptide" evidence="3">
    <location>
        <begin position="1"/>
        <end position="23"/>
    </location>
</feature>
<dbReference type="OrthoDB" id="9796770at2"/>
<dbReference type="InterPro" id="IPR051601">
    <property type="entry name" value="Serine_prot/Carboxylest_S33"/>
</dbReference>